<dbReference type="AlphaFoldDB" id="A0A7W9B6H1"/>
<name>A0A7W9B6H1_9SPHN</name>
<evidence type="ECO:0000313" key="3">
    <source>
        <dbReference type="Proteomes" id="UP000537161"/>
    </source>
</evidence>
<feature type="domain" description="DUF403" evidence="1">
    <location>
        <begin position="1"/>
        <end position="309"/>
    </location>
</feature>
<reference evidence="2 3" key="1">
    <citation type="submission" date="2020-08" db="EMBL/GenBank/DDBJ databases">
        <title>Genomic Encyclopedia of Type Strains, Phase IV (KMG-IV): sequencing the most valuable type-strain genomes for metagenomic binning, comparative biology and taxonomic classification.</title>
        <authorList>
            <person name="Goeker M."/>
        </authorList>
    </citation>
    <scope>NUCLEOTIDE SEQUENCE [LARGE SCALE GENOMIC DNA]</scope>
    <source>
        <strain evidence="2 3">DSM 27163</strain>
    </source>
</reference>
<dbReference type="PANTHER" id="PTHR34595">
    <property type="entry name" value="BLR5612 PROTEIN"/>
    <property type="match status" value="1"/>
</dbReference>
<organism evidence="2 3">
    <name type="scientific">Sphingopyxis panaciterrulae</name>
    <dbReference type="NCBI Taxonomy" id="462372"/>
    <lineage>
        <taxon>Bacteria</taxon>
        <taxon>Pseudomonadati</taxon>
        <taxon>Pseudomonadota</taxon>
        <taxon>Alphaproteobacteria</taxon>
        <taxon>Sphingomonadales</taxon>
        <taxon>Sphingomonadaceae</taxon>
        <taxon>Sphingopyxis</taxon>
    </lineage>
</organism>
<protein>
    <submittedName>
        <fullName evidence="2">Putative alpha-E superfamily protein</fullName>
    </submittedName>
</protein>
<dbReference type="RefSeq" id="WP_184098768.1">
    <property type="nucleotide sequence ID" value="NZ_JACIJH010000008.1"/>
</dbReference>
<dbReference type="Pfam" id="PF04168">
    <property type="entry name" value="Alpha-E"/>
    <property type="match status" value="1"/>
</dbReference>
<dbReference type="PANTHER" id="PTHR34595:SF7">
    <property type="entry name" value="SLL1039 PROTEIN"/>
    <property type="match status" value="1"/>
</dbReference>
<dbReference type="InterPro" id="IPR007296">
    <property type="entry name" value="DUF403"/>
</dbReference>
<evidence type="ECO:0000313" key="2">
    <source>
        <dbReference type="EMBL" id="MBB5707154.1"/>
    </source>
</evidence>
<evidence type="ECO:0000259" key="1">
    <source>
        <dbReference type="Pfam" id="PF04168"/>
    </source>
</evidence>
<dbReference type="EMBL" id="JACIJH010000008">
    <property type="protein sequence ID" value="MBB5707154.1"/>
    <property type="molecule type" value="Genomic_DNA"/>
</dbReference>
<gene>
    <name evidence="2" type="ORF">FHR21_002517</name>
</gene>
<dbReference type="Proteomes" id="UP000537161">
    <property type="component" value="Unassembled WGS sequence"/>
</dbReference>
<sequence length="313" mass="34992">MLGKTAGSLFWMARYLERSENTARLIDAGFHIALTRSATAPAEWKSVLETAGVANAYIAANADFTSAHVVDFLLRDPANPSSILSIVKQARDNARTARTYLTREVWEAVNTGWMTLVALLKRPVREDDLPDVLATIRRQNGQVRGALTGTMLRGDGFHFAQLGTFLERADNTARILDVKYYLLLPSVAHIGSSIDNVQWETILRSVSAHRAYRWLYGAEISALKIAEFLILYAQMPRSLAFCCERMAEHLGQIQHIYAEETEAGRMAAALCRERLAGPIQSIFDGGLHEYLRGFLTANAALARQVERDYRFVE</sequence>
<keyword evidence="3" id="KW-1185">Reference proteome</keyword>
<dbReference type="InterPro" id="IPR051680">
    <property type="entry name" value="ATP-dep_Glu-Cys_Ligase-2"/>
</dbReference>
<accession>A0A7W9B6H1</accession>
<comment type="caution">
    <text evidence="2">The sequence shown here is derived from an EMBL/GenBank/DDBJ whole genome shotgun (WGS) entry which is preliminary data.</text>
</comment>
<proteinExistence type="predicted"/>